<feature type="compositionally biased region" description="Basic residues" evidence="1">
    <location>
        <begin position="50"/>
        <end position="59"/>
    </location>
</feature>
<protein>
    <submittedName>
        <fullName evidence="2">Uroporphyrinogen-III methyltransferase / Uroporphyrinogen-III synthase</fullName>
        <ecNumber evidence="2">2.1.1.107</ecNumber>
        <ecNumber evidence="2">4.2.1.75</ecNumber>
    </submittedName>
</protein>
<evidence type="ECO:0000313" key="2">
    <source>
        <dbReference type="EMBL" id="CAA9341168.1"/>
    </source>
</evidence>
<feature type="compositionally biased region" description="Basic and acidic residues" evidence="1">
    <location>
        <begin position="60"/>
        <end position="70"/>
    </location>
</feature>
<organism evidence="2">
    <name type="scientific">uncultured Nocardioidaceae bacterium</name>
    <dbReference type="NCBI Taxonomy" id="253824"/>
    <lineage>
        <taxon>Bacteria</taxon>
        <taxon>Bacillati</taxon>
        <taxon>Actinomycetota</taxon>
        <taxon>Actinomycetes</taxon>
        <taxon>Propionibacteriales</taxon>
        <taxon>Nocardioidaceae</taxon>
        <taxon>environmental samples</taxon>
    </lineage>
</organism>
<dbReference type="EMBL" id="CADCUF010000198">
    <property type="protein sequence ID" value="CAA9341168.1"/>
    <property type="molecule type" value="Genomic_DNA"/>
</dbReference>
<keyword evidence="2" id="KW-0456">Lyase</keyword>
<name>A0A6J4LTN1_9ACTN</name>
<feature type="non-terminal residue" evidence="2">
    <location>
        <position position="262"/>
    </location>
</feature>
<proteinExistence type="predicted"/>
<feature type="non-terminal residue" evidence="2">
    <location>
        <position position="1"/>
    </location>
</feature>
<keyword evidence="2" id="KW-0489">Methyltransferase</keyword>
<dbReference type="GO" id="GO:0004852">
    <property type="term" value="F:uroporphyrinogen-III synthase activity"/>
    <property type="evidence" value="ECO:0007669"/>
    <property type="project" value="UniProtKB-EC"/>
</dbReference>
<dbReference type="GO" id="GO:0032259">
    <property type="term" value="P:methylation"/>
    <property type="evidence" value="ECO:0007669"/>
    <property type="project" value="UniProtKB-KW"/>
</dbReference>
<dbReference type="AlphaFoldDB" id="A0A6J4LTN1"/>
<evidence type="ECO:0000256" key="1">
    <source>
        <dbReference type="SAM" id="MobiDB-lite"/>
    </source>
</evidence>
<reference evidence="2" key="1">
    <citation type="submission" date="2020-02" db="EMBL/GenBank/DDBJ databases">
        <authorList>
            <person name="Meier V. D."/>
        </authorList>
    </citation>
    <scope>NUCLEOTIDE SEQUENCE</scope>
    <source>
        <strain evidence="2">AVDCRST_MAG24</strain>
    </source>
</reference>
<dbReference type="EC" id="2.1.1.107" evidence="2"/>
<feature type="compositionally biased region" description="Gly residues" evidence="1">
    <location>
        <begin position="153"/>
        <end position="165"/>
    </location>
</feature>
<accession>A0A6J4LTN1</accession>
<gene>
    <name evidence="2" type="ORF">AVDCRST_MAG24-1294</name>
</gene>
<feature type="compositionally biased region" description="Basic residues" evidence="1">
    <location>
        <begin position="9"/>
        <end position="29"/>
    </location>
</feature>
<feature type="region of interest" description="Disordered" evidence="1">
    <location>
        <begin position="1"/>
        <end position="262"/>
    </location>
</feature>
<sequence length="262" mass="29348">EQDLPDLRHGHRHGHRRRCRLRYRHRGHSRFGAGADPATREGPPAAGPCRLRRQRPRRPRPADRPCRRADPLGGGRGHRDPGAHRARRPGPLRQRRPARRRSDRSRAPRRRFRDRRAAADPRRPREGRGGGCPQRPAGGPAHGRRPVRPRLRPGGGPGLPQGGGPVRDRAGHLLGDRGPGVRRHPADHQERAGARGGVLRRQRHRLAAVRRRQDARAALGHPVHPAGDRRPGEGRPRGDHAGRDDPGRDDHRAGHDRVDARR</sequence>
<feature type="compositionally biased region" description="Basic and acidic residues" evidence="1">
    <location>
        <begin position="184"/>
        <end position="193"/>
    </location>
</feature>
<feature type="compositionally biased region" description="Basic residues" evidence="1">
    <location>
        <begin position="142"/>
        <end position="151"/>
    </location>
</feature>
<dbReference type="EC" id="4.2.1.75" evidence="2"/>
<feature type="compositionally biased region" description="Basic residues" evidence="1">
    <location>
        <begin position="198"/>
        <end position="210"/>
    </location>
</feature>
<feature type="compositionally biased region" description="Basic and acidic residues" evidence="1">
    <location>
        <begin position="166"/>
        <end position="175"/>
    </location>
</feature>
<feature type="compositionally biased region" description="Basic and acidic residues" evidence="1">
    <location>
        <begin position="115"/>
        <end position="128"/>
    </location>
</feature>
<feature type="compositionally biased region" description="Basic and acidic residues" evidence="1">
    <location>
        <begin position="226"/>
        <end position="262"/>
    </location>
</feature>
<dbReference type="GO" id="GO:0004851">
    <property type="term" value="F:uroporphyrin-III C-methyltransferase activity"/>
    <property type="evidence" value="ECO:0007669"/>
    <property type="project" value="UniProtKB-EC"/>
</dbReference>
<feature type="compositionally biased region" description="Basic residues" evidence="1">
    <location>
        <begin position="84"/>
        <end position="114"/>
    </location>
</feature>
<keyword evidence="2" id="KW-0808">Transferase</keyword>